<dbReference type="Proteomes" id="UP000298159">
    <property type="component" value="Unassembled WGS sequence"/>
</dbReference>
<dbReference type="AlphaFoldDB" id="A0A4Z1D1A5"/>
<feature type="region of interest" description="Disordered" evidence="1">
    <location>
        <begin position="1"/>
        <end position="45"/>
    </location>
</feature>
<protein>
    <submittedName>
        <fullName evidence="2">Uncharacterized protein</fullName>
    </submittedName>
</protein>
<gene>
    <name evidence="2" type="ORF">E5083_21925</name>
</gene>
<dbReference type="EMBL" id="SRRT01000006">
    <property type="protein sequence ID" value="TGN74990.1"/>
    <property type="molecule type" value="Genomic_DNA"/>
</dbReference>
<comment type="caution">
    <text evidence="2">The sequence shown here is derived from an EMBL/GenBank/DDBJ whole genome shotgun (WGS) entry which is preliminary data.</text>
</comment>
<reference evidence="2 3" key="1">
    <citation type="submission" date="2019-04" db="EMBL/GenBank/DDBJ databases">
        <title>Streptomyces sp. nov. Bv016 isolated from bark of Buahinia variegata.</title>
        <authorList>
            <person name="Kanchanasin P."/>
            <person name="Tanasupawat S."/>
            <person name="Yuki M."/>
            <person name="Kudo T."/>
        </authorList>
    </citation>
    <scope>NUCLEOTIDE SEQUENCE [LARGE SCALE GENOMIC DNA]</scope>
    <source>
        <strain evidence="2 3">Bv016</strain>
    </source>
</reference>
<organism evidence="2 3">
    <name type="scientific">Streptomyces bauhiniae</name>
    <dbReference type="NCBI Taxonomy" id="2340725"/>
    <lineage>
        <taxon>Bacteria</taxon>
        <taxon>Bacillati</taxon>
        <taxon>Actinomycetota</taxon>
        <taxon>Actinomycetes</taxon>
        <taxon>Kitasatosporales</taxon>
        <taxon>Streptomycetaceae</taxon>
        <taxon>Streptomyces</taxon>
    </lineage>
</organism>
<evidence type="ECO:0000313" key="2">
    <source>
        <dbReference type="EMBL" id="TGN74990.1"/>
    </source>
</evidence>
<evidence type="ECO:0000256" key="1">
    <source>
        <dbReference type="SAM" id="MobiDB-lite"/>
    </source>
</evidence>
<feature type="compositionally biased region" description="Basic and acidic residues" evidence="1">
    <location>
        <begin position="15"/>
        <end position="36"/>
    </location>
</feature>
<name>A0A4Z1D1A5_9ACTN</name>
<evidence type="ECO:0000313" key="3">
    <source>
        <dbReference type="Proteomes" id="UP000298159"/>
    </source>
</evidence>
<proteinExistence type="predicted"/>
<keyword evidence="3" id="KW-1185">Reference proteome</keyword>
<sequence length="142" mass="15668">MRLSGSDVACGTHATEQDKAVTEAHRRGWREGHETGWKSSARSSASRIEQLERRVHELEEQLDGAKRVYEVGGHQVVDVGGYAYRWRGGDLLEVGDRVLLPENYVSRLRNGPGPTVGVVSQLGTTYRGPLADIVSRMPTTPE</sequence>
<accession>A0A4Z1D1A5</accession>